<dbReference type="Proteomes" id="UP000756346">
    <property type="component" value="Unassembled WGS sequence"/>
</dbReference>
<comment type="caution">
    <text evidence="1">The sequence shown here is derived from an EMBL/GenBank/DDBJ whole genome shotgun (WGS) entry which is preliminary data.</text>
</comment>
<sequence length="350" mass="38403">MPIFDRARASRCSLDHDRAYGLASLLPKSMKALLAPDYTMSVNDSYKSLARAWIQARADLEILTQSSILRDRDLPSWVPDWRVSEHIRLFSGANCPYDACRSTKGSFAFINGGNTLVVSGLLVDKIDGLGRESGLVRDCQRGVVQPEQRLNAYETTHALFDSLWRTMLGNITTAGHQLSVSNSHVLALVLPLQEEAPGHTGEQRSAPASTRLEQLKRRVFDNRELHVGGIPLGDLIASQRDIQLQQGTPVGGGKDLDVALEQSYRFSRLKRLATTTSGRLAMVPDWTLPGDYIGVLMGSDVPLVLRKIEPGGGATNELSFHVVGGCYVHGLMHGEALESETPNLQEIQLH</sequence>
<dbReference type="RefSeq" id="XP_046009659.1">
    <property type="nucleotide sequence ID" value="XM_046154867.1"/>
</dbReference>
<dbReference type="AlphaFoldDB" id="A0A9P9BR11"/>
<accession>A0A9P9BR11</accession>
<evidence type="ECO:0000313" key="2">
    <source>
        <dbReference type="Proteomes" id="UP000756346"/>
    </source>
</evidence>
<dbReference type="PANTHER" id="PTHR24148:SF80">
    <property type="entry name" value="HETEROKARYON INCOMPATIBILITY DOMAIN-CONTAINING PROTEIN"/>
    <property type="match status" value="1"/>
</dbReference>
<proteinExistence type="predicted"/>
<dbReference type="PANTHER" id="PTHR24148">
    <property type="entry name" value="ANKYRIN REPEAT DOMAIN-CONTAINING PROTEIN 39 HOMOLOG-RELATED"/>
    <property type="match status" value="1"/>
</dbReference>
<keyword evidence="2" id="KW-1185">Reference proteome</keyword>
<gene>
    <name evidence="1" type="ORF">B0I36DRAFT_330669</name>
</gene>
<dbReference type="GeneID" id="70184413"/>
<dbReference type="Pfam" id="PF26639">
    <property type="entry name" value="Het-6_barrel"/>
    <property type="match status" value="1"/>
</dbReference>
<dbReference type="OrthoDB" id="2157530at2759"/>
<organism evidence="1 2">
    <name type="scientific">Microdochium trichocladiopsis</name>
    <dbReference type="NCBI Taxonomy" id="1682393"/>
    <lineage>
        <taxon>Eukaryota</taxon>
        <taxon>Fungi</taxon>
        <taxon>Dikarya</taxon>
        <taxon>Ascomycota</taxon>
        <taxon>Pezizomycotina</taxon>
        <taxon>Sordariomycetes</taxon>
        <taxon>Xylariomycetidae</taxon>
        <taxon>Xylariales</taxon>
        <taxon>Microdochiaceae</taxon>
        <taxon>Microdochium</taxon>
    </lineage>
</organism>
<dbReference type="EMBL" id="JAGTJQ010000008">
    <property type="protein sequence ID" value="KAH7026442.1"/>
    <property type="molecule type" value="Genomic_DNA"/>
</dbReference>
<name>A0A9P9BR11_9PEZI</name>
<evidence type="ECO:0000313" key="1">
    <source>
        <dbReference type="EMBL" id="KAH7026442.1"/>
    </source>
</evidence>
<dbReference type="InterPro" id="IPR052895">
    <property type="entry name" value="HetReg/Transcr_Mod"/>
</dbReference>
<protein>
    <submittedName>
        <fullName evidence="1">Uncharacterized protein</fullName>
    </submittedName>
</protein>
<reference evidence="1" key="1">
    <citation type="journal article" date="2021" name="Nat. Commun.">
        <title>Genetic determinants of endophytism in the Arabidopsis root mycobiome.</title>
        <authorList>
            <person name="Mesny F."/>
            <person name="Miyauchi S."/>
            <person name="Thiergart T."/>
            <person name="Pickel B."/>
            <person name="Atanasova L."/>
            <person name="Karlsson M."/>
            <person name="Huettel B."/>
            <person name="Barry K.W."/>
            <person name="Haridas S."/>
            <person name="Chen C."/>
            <person name="Bauer D."/>
            <person name="Andreopoulos W."/>
            <person name="Pangilinan J."/>
            <person name="LaButti K."/>
            <person name="Riley R."/>
            <person name="Lipzen A."/>
            <person name="Clum A."/>
            <person name="Drula E."/>
            <person name="Henrissat B."/>
            <person name="Kohler A."/>
            <person name="Grigoriev I.V."/>
            <person name="Martin F.M."/>
            <person name="Hacquard S."/>
        </authorList>
    </citation>
    <scope>NUCLEOTIDE SEQUENCE</scope>
    <source>
        <strain evidence="1">MPI-CAGE-CH-0230</strain>
    </source>
</reference>